<dbReference type="Pfam" id="PF13414">
    <property type="entry name" value="TPR_11"/>
    <property type="match status" value="1"/>
</dbReference>
<dbReference type="PROSITE" id="PS50005">
    <property type="entry name" value="TPR"/>
    <property type="match status" value="5"/>
</dbReference>
<feature type="repeat" description="TPR" evidence="3">
    <location>
        <begin position="111"/>
        <end position="144"/>
    </location>
</feature>
<dbReference type="PANTHER" id="PTHR44943:SF8">
    <property type="entry name" value="TPR REPEAT-CONTAINING PROTEIN MJ0263"/>
    <property type="match status" value="1"/>
</dbReference>
<protein>
    <submittedName>
        <fullName evidence="4">Tetratricopeptide (TPR) repeat protein</fullName>
    </submittedName>
</protein>
<comment type="caution">
    <text evidence="4">The sequence shown here is derived from an EMBL/GenBank/DDBJ whole genome shotgun (WGS) entry which is preliminary data.</text>
</comment>
<evidence type="ECO:0000256" key="2">
    <source>
        <dbReference type="ARBA" id="ARBA00022803"/>
    </source>
</evidence>
<dbReference type="Pfam" id="PF00515">
    <property type="entry name" value="TPR_1"/>
    <property type="match status" value="1"/>
</dbReference>
<dbReference type="PROSITE" id="PS50293">
    <property type="entry name" value="TPR_REGION"/>
    <property type="match status" value="1"/>
</dbReference>
<evidence type="ECO:0000256" key="1">
    <source>
        <dbReference type="ARBA" id="ARBA00022737"/>
    </source>
</evidence>
<feature type="repeat" description="TPR" evidence="3">
    <location>
        <begin position="9"/>
        <end position="42"/>
    </location>
</feature>
<organism evidence="4 5">
    <name type="scientific">Methanococcus maripaludis</name>
    <name type="common">Methanococcus deltae</name>
    <dbReference type="NCBI Taxonomy" id="39152"/>
    <lineage>
        <taxon>Archaea</taxon>
        <taxon>Methanobacteriati</taxon>
        <taxon>Methanobacteriota</taxon>
        <taxon>Methanomada group</taxon>
        <taxon>Methanococci</taxon>
        <taxon>Methanococcales</taxon>
        <taxon>Methanococcaceae</taxon>
        <taxon>Methanococcus</taxon>
    </lineage>
</organism>
<dbReference type="PANTHER" id="PTHR44943">
    <property type="entry name" value="CELLULOSE SYNTHASE OPERON PROTEIN C"/>
    <property type="match status" value="1"/>
</dbReference>
<reference evidence="4 5" key="1">
    <citation type="submission" date="2020-08" db="EMBL/GenBank/DDBJ databases">
        <title>Genomic Encyclopedia of Type Strains, Phase IV (KMG-V): Genome sequencing to study the core and pangenomes of soil and plant-associated prokaryotes.</title>
        <authorList>
            <person name="Whitman W."/>
        </authorList>
    </citation>
    <scope>NUCLEOTIDE SEQUENCE [LARGE SCALE GENOMIC DNA]</scope>
    <source>
        <strain evidence="4 5">DSM 7078</strain>
    </source>
</reference>
<gene>
    <name evidence="4" type="ORF">HNP97_001430</name>
</gene>
<dbReference type="Pfam" id="PF13181">
    <property type="entry name" value="TPR_8"/>
    <property type="match status" value="1"/>
</dbReference>
<name>A0A7J9S2J5_METMI</name>
<dbReference type="SMART" id="SM00028">
    <property type="entry name" value="TPR"/>
    <property type="match status" value="5"/>
</dbReference>
<dbReference type="AlphaFoldDB" id="A0A7J9S2J5"/>
<accession>A0A7J9S2J5</accession>
<feature type="repeat" description="TPR" evidence="3">
    <location>
        <begin position="43"/>
        <end position="76"/>
    </location>
</feature>
<evidence type="ECO:0000256" key="3">
    <source>
        <dbReference type="PROSITE-ProRule" id="PRU00339"/>
    </source>
</evidence>
<dbReference type="InterPro" id="IPR019734">
    <property type="entry name" value="TPR_rpt"/>
</dbReference>
<sequence length="542" mass="63842">MSEDADSKIKEYFNLAIKYMDHEEFDKAILEYLKVIKLDKKNIWACNNIGNCYISMKKYDEAIVWFNKTLNLKKDNPVPYYNMGNAYSYLKRYDEAIKCYNEALKWDSTYADAHNNLGCAYFDKKMNKKAITCFHNSLSYEKDNPEVIFNLGLAYSSEKDPNNAIKYYNEALNLDKQLENYPDSEFFSSYLYLKEKIDRSKLSKIYGCFCKIISEVEDIKEDHSFSGQFTHYTKPEVIISLFDTKDYLGYNEYECKNEKSVDSKFRLYNTKYMNDPEEGQILLKVAEKIGSPLCHFYNETGKEDKFLTFIGSFLPDDDRLMLWRTYGKDSNGEEAKGLNIVFKKDFFGKSINGLHKLNTDSKNEIKSFESSNIGVDPIVAYEVIYEEGISLEEAITAENIPKKEFIPDEKFKKRKTFKLLNNIKEDLQTLHSLKNENEEEYGAVKTLLKSIIDEVRYLIKSKDYREENEYRTIISYDLKKEKEKIKLDKRTMPPKLYVEIDKDLKKYIEKVKIGPRVENPEYWQVYLKYHGIDSEVSTCKFK</sequence>
<evidence type="ECO:0000313" key="4">
    <source>
        <dbReference type="EMBL" id="MBB6067920.1"/>
    </source>
</evidence>
<dbReference type="Proteomes" id="UP000584706">
    <property type="component" value="Unassembled WGS sequence"/>
</dbReference>
<dbReference type="InterPro" id="IPR051685">
    <property type="entry name" value="Ycf3/AcsC/BcsC/TPR_MFPF"/>
</dbReference>
<keyword evidence="1" id="KW-0677">Repeat</keyword>
<proteinExistence type="predicted"/>
<dbReference type="Gene3D" id="1.25.40.10">
    <property type="entry name" value="Tetratricopeptide repeat domain"/>
    <property type="match status" value="3"/>
</dbReference>
<dbReference type="EMBL" id="JACHIQ010000002">
    <property type="protein sequence ID" value="MBB6067920.1"/>
    <property type="molecule type" value="Genomic_DNA"/>
</dbReference>
<dbReference type="InterPro" id="IPR011990">
    <property type="entry name" value="TPR-like_helical_dom_sf"/>
</dbReference>
<dbReference type="RefSeq" id="WP_183547009.1">
    <property type="nucleotide sequence ID" value="NZ_JACHIQ010000002.1"/>
</dbReference>
<feature type="repeat" description="TPR" evidence="3">
    <location>
        <begin position="77"/>
        <end position="110"/>
    </location>
</feature>
<evidence type="ECO:0000313" key="5">
    <source>
        <dbReference type="Proteomes" id="UP000584706"/>
    </source>
</evidence>
<dbReference type="SUPFAM" id="SSF48452">
    <property type="entry name" value="TPR-like"/>
    <property type="match status" value="1"/>
</dbReference>
<keyword evidence="2 3" id="KW-0802">TPR repeat</keyword>
<feature type="repeat" description="TPR" evidence="3">
    <location>
        <begin position="145"/>
        <end position="178"/>
    </location>
</feature>